<dbReference type="RefSeq" id="WP_082421639.1">
    <property type="nucleotide sequence ID" value="NZ_DAWDIQ010000052.1"/>
</dbReference>
<sequence>MRNMNCELIGPRKLEYYINNPYSYIIDIRSKEMYDSGHIKGAENYPYDYLSSYEGIRAFKSQYRDKSAIYILYCETGTNSLLVCNKLALYGYIVKSLAGGIRGYNGRYLQLKP</sequence>
<dbReference type="SMART" id="SM00450">
    <property type="entry name" value="RHOD"/>
    <property type="match status" value="1"/>
</dbReference>
<dbReference type="InterPro" id="IPR050229">
    <property type="entry name" value="GlpE_sulfurtransferase"/>
</dbReference>
<dbReference type="Pfam" id="PF00581">
    <property type="entry name" value="Rhodanese"/>
    <property type="match status" value="1"/>
</dbReference>
<evidence type="ECO:0000313" key="3">
    <source>
        <dbReference type="Proteomes" id="UP001442364"/>
    </source>
</evidence>
<dbReference type="InterPro" id="IPR036873">
    <property type="entry name" value="Rhodanese-like_dom_sf"/>
</dbReference>
<dbReference type="InterPro" id="IPR001763">
    <property type="entry name" value="Rhodanese-like_dom"/>
</dbReference>
<dbReference type="CDD" id="cd00158">
    <property type="entry name" value="RHOD"/>
    <property type="match status" value="1"/>
</dbReference>
<dbReference type="Gene3D" id="3.40.250.10">
    <property type="entry name" value="Rhodanese-like domain"/>
    <property type="match status" value="1"/>
</dbReference>
<dbReference type="SUPFAM" id="SSF52821">
    <property type="entry name" value="Rhodanese/Cell cycle control phosphatase"/>
    <property type="match status" value="1"/>
</dbReference>
<organism evidence="2 3">
    <name type="scientific">[Lactobacillus] rogosae</name>
    <dbReference type="NCBI Taxonomy" id="706562"/>
    <lineage>
        <taxon>Bacteria</taxon>
        <taxon>Bacillati</taxon>
        <taxon>Bacillota</taxon>
        <taxon>Clostridia</taxon>
        <taxon>Lachnospirales</taxon>
        <taxon>Lachnospiraceae</taxon>
        <taxon>Lachnospira</taxon>
    </lineage>
</organism>
<dbReference type="Proteomes" id="UP001442364">
    <property type="component" value="Unassembled WGS sequence"/>
</dbReference>
<dbReference type="PROSITE" id="PS50206">
    <property type="entry name" value="RHODANESE_3"/>
    <property type="match status" value="1"/>
</dbReference>
<protein>
    <submittedName>
        <fullName evidence="2">Rhodanese-like domain-containing protein</fullName>
    </submittedName>
</protein>
<evidence type="ECO:0000259" key="1">
    <source>
        <dbReference type="PROSITE" id="PS50206"/>
    </source>
</evidence>
<accession>A0ABV1BZY7</accession>
<dbReference type="EMBL" id="JBBMER010000008">
    <property type="protein sequence ID" value="MEQ2380434.1"/>
    <property type="molecule type" value="Genomic_DNA"/>
</dbReference>
<feature type="domain" description="Rhodanese" evidence="1">
    <location>
        <begin position="25"/>
        <end position="113"/>
    </location>
</feature>
<dbReference type="PANTHER" id="PTHR43031:SF1">
    <property type="entry name" value="PYRIDINE NUCLEOTIDE-DISULPHIDE OXIDOREDUCTASE"/>
    <property type="match status" value="1"/>
</dbReference>
<keyword evidence="3" id="KW-1185">Reference proteome</keyword>
<dbReference type="PANTHER" id="PTHR43031">
    <property type="entry name" value="FAD-DEPENDENT OXIDOREDUCTASE"/>
    <property type="match status" value="1"/>
</dbReference>
<comment type="caution">
    <text evidence="2">The sequence shown here is derived from an EMBL/GenBank/DDBJ whole genome shotgun (WGS) entry which is preliminary data.</text>
</comment>
<evidence type="ECO:0000313" key="2">
    <source>
        <dbReference type="EMBL" id="MEQ2380434.1"/>
    </source>
</evidence>
<name>A0ABV1BZY7_9FIRM</name>
<proteinExistence type="predicted"/>
<gene>
    <name evidence="2" type="ORF">WMO14_11205</name>
</gene>
<reference evidence="2 3" key="1">
    <citation type="submission" date="2024-03" db="EMBL/GenBank/DDBJ databases">
        <title>Human intestinal bacterial collection.</title>
        <authorList>
            <person name="Pauvert C."/>
            <person name="Hitch T.C.A."/>
            <person name="Clavel T."/>
        </authorList>
    </citation>
    <scope>NUCLEOTIDE SEQUENCE [LARGE SCALE GENOMIC DNA]</scope>
    <source>
        <strain evidence="2 3">CLA-AA-H255</strain>
    </source>
</reference>